<comment type="caution">
    <text evidence="1">The sequence shown here is derived from an EMBL/GenBank/DDBJ whole genome shotgun (WGS) entry which is preliminary data.</text>
</comment>
<gene>
    <name evidence="1" type="ORF">B0H16DRAFT_1336722</name>
</gene>
<reference evidence="1" key="1">
    <citation type="submission" date="2023-03" db="EMBL/GenBank/DDBJ databases">
        <title>Massive genome expansion in bonnet fungi (Mycena s.s.) driven by repeated elements and novel gene families across ecological guilds.</title>
        <authorList>
            <consortium name="Lawrence Berkeley National Laboratory"/>
            <person name="Harder C.B."/>
            <person name="Miyauchi S."/>
            <person name="Viragh M."/>
            <person name="Kuo A."/>
            <person name="Thoen E."/>
            <person name="Andreopoulos B."/>
            <person name="Lu D."/>
            <person name="Skrede I."/>
            <person name="Drula E."/>
            <person name="Henrissat B."/>
            <person name="Morin E."/>
            <person name="Kohler A."/>
            <person name="Barry K."/>
            <person name="LaButti K."/>
            <person name="Morin E."/>
            <person name="Salamov A."/>
            <person name="Lipzen A."/>
            <person name="Mereny Z."/>
            <person name="Hegedus B."/>
            <person name="Baldrian P."/>
            <person name="Stursova M."/>
            <person name="Weitz H."/>
            <person name="Taylor A."/>
            <person name="Grigoriev I.V."/>
            <person name="Nagy L.G."/>
            <person name="Martin F."/>
            <person name="Kauserud H."/>
        </authorList>
    </citation>
    <scope>NUCLEOTIDE SEQUENCE</scope>
    <source>
        <strain evidence="1">CBHHK182m</strain>
    </source>
</reference>
<dbReference type="AlphaFoldDB" id="A0AAD7HG63"/>
<proteinExistence type="predicted"/>
<dbReference type="EMBL" id="JARKIB010000253">
    <property type="protein sequence ID" value="KAJ7719392.1"/>
    <property type="molecule type" value="Genomic_DNA"/>
</dbReference>
<protein>
    <submittedName>
        <fullName evidence="1">Uncharacterized protein</fullName>
    </submittedName>
</protein>
<keyword evidence="2" id="KW-1185">Reference proteome</keyword>
<dbReference type="Proteomes" id="UP001215598">
    <property type="component" value="Unassembled WGS sequence"/>
</dbReference>
<organism evidence="1 2">
    <name type="scientific">Mycena metata</name>
    <dbReference type="NCBI Taxonomy" id="1033252"/>
    <lineage>
        <taxon>Eukaryota</taxon>
        <taxon>Fungi</taxon>
        <taxon>Dikarya</taxon>
        <taxon>Basidiomycota</taxon>
        <taxon>Agaricomycotina</taxon>
        <taxon>Agaricomycetes</taxon>
        <taxon>Agaricomycetidae</taxon>
        <taxon>Agaricales</taxon>
        <taxon>Marasmiineae</taxon>
        <taxon>Mycenaceae</taxon>
        <taxon>Mycena</taxon>
    </lineage>
</organism>
<evidence type="ECO:0000313" key="2">
    <source>
        <dbReference type="Proteomes" id="UP001215598"/>
    </source>
</evidence>
<evidence type="ECO:0000313" key="1">
    <source>
        <dbReference type="EMBL" id="KAJ7719392.1"/>
    </source>
</evidence>
<name>A0AAD7HG63_9AGAR</name>
<sequence>IFASLFSNTSIQRVAGLATCVFSIFAKHLYDYYSQVVTRYEGAYTGASHPLWFGVFSAATFHLGPKIYRAMEHDLAWGWTAITALGDYHPGQGGHIILWDLNLVVHFPPGATILLPRALVRYSFVKIRPDETRYTLIQFTPAPIINFSINGGASDVEFAANATREMHEARELDRLGECDPEFLMGMWTHFNDYEEDTHRIWRVPPPPPSHL</sequence>
<dbReference type="Gene3D" id="3.60.130.30">
    <property type="match status" value="1"/>
</dbReference>
<accession>A0AAD7HG63</accession>
<feature type="non-terminal residue" evidence="1">
    <location>
        <position position="1"/>
    </location>
</feature>